<evidence type="ECO:0000313" key="10">
    <source>
        <dbReference type="Proteomes" id="UP000792457"/>
    </source>
</evidence>
<evidence type="ECO:0000256" key="4">
    <source>
        <dbReference type="ARBA" id="ARBA00022989"/>
    </source>
</evidence>
<keyword evidence="3" id="KW-0732">Signal</keyword>
<keyword evidence="5 8" id="KW-0472">Membrane</keyword>
<dbReference type="GO" id="GO:0005765">
    <property type="term" value="C:lysosomal membrane"/>
    <property type="evidence" value="ECO:0007669"/>
    <property type="project" value="TreeGrafter"/>
</dbReference>
<dbReference type="AlphaFoldDB" id="A0A8K0P821"/>
<feature type="compositionally biased region" description="Low complexity" evidence="7">
    <location>
        <begin position="1"/>
        <end position="39"/>
    </location>
</feature>
<evidence type="ECO:0000256" key="6">
    <source>
        <dbReference type="ARBA" id="ARBA00023180"/>
    </source>
</evidence>
<organism evidence="9 10">
    <name type="scientific">Ladona fulva</name>
    <name type="common">Scarce chaser dragonfly</name>
    <name type="synonym">Libellula fulva</name>
    <dbReference type="NCBI Taxonomy" id="123851"/>
    <lineage>
        <taxon>Eukaryota</taxon>
        <taxon>Metazoa</taxon>
        <taxon>Ecdysozoa</taxon>
        <taxon>Arthropoda</taxon>
        <taxon>Hexapoda</taxon>
        <taxon>Insecta</taxon>
        <taxon>Pterygota</taxon>
        <taxon>Palaeoptera</taxon>
        <taxon>Odonata</taxon>
        <taxon>Epiprocta</taxon>
        <taxon>Anisoptera</taxon>
        <taxon>Libelluloidea</taxon>
        <taxon>Libellulidae</taxon>
        <taxon>Ladona</taxon>
    </lineage>
</organism>
<reference evidence="9" key="2">
    <citation type="submission" date="2017-10" db="EMBL/GenBank/DDBJ databases">
        <title>Ladona fulva Genome sequencing and assembly.</title>
        <authorList>
            <person name="Murali S."/>
            <person name="Richards S."/>
            <person name="Bandaranaike D."/>
            <person name="Bellair M."/>
            <person name="Blankenburg K."/>
            <person name="Chao H."/>
            <person name="Dinh H."/>
            <person name="Doddapaneni H."/>
            <person name="Dugan-Rocha S."/>
            <person name="Elkadiri S."/>
            <person name="Gnanaolivu R."/>
            <person name="Hernandez B."/>
            <person name="Skinner E."/>
            <person name="Javaid M."/>
            <person name="Lee S."/>
            <person name="Li M."/>
            <person name="Ming W."/>
            <person name="Munidasa M."/>
            <person name="Muniz J."/>
            <person name="Nguyen L."/>
            <person name="Hughes D."/>
            <person name="Osuji N."/>
            <person name="Pu L.-L."/>
            <person name="Puazo M."/>
            <person name="Qu C."/>
            <person name="Quiroz J."/>
            <person name="Raj R."/>
            <person name="Weissenberger G."/>
            <person name="Xin Y."/>
            <person name="Zou X."/>
            <person name="Han Y."/>
            <person name="Worley K."/>
            <person name="Muzny D."/>
            <person name="Gibbs R."/>
        </authorList>
    </citation>
    <scope>NUCLEOTIDE SEQUENCE</scope>
    <source>
        <strain evidence="9">Sampled in the wild</strain>
    </source>
</reference>
<evidence type="ECO:0000313" key="9">
    <source>
        <dbReference type="EMBL" id="KAG8235473.1"/>
    </source>
</evidence>
<sequence length="407" mass="43388">STTDVEPSTTESSTSEESSPSSPETSPSSSEPTTTQESSTDIEPTTTERITTSEVPTHSTTQLSSTSTVSTTFSESTSEWSPSTTDTTESLTTSEIPDSTTSDSSSMSSSESTATQESTTGEPQNHTTDSSSEFTTGVWPSSLSSETVDSSSSSYFTTEETIPTGTIPEPTLPPPPPICQFDLENSNGEKCMLFKMAAQVVVDYIGPNSKPLTTVVSIPENAAVNGSCEDPQWMSMQWGNKKIVLYLTSKNAAARLQRAARAQATVSVQKVELQMKVDFKTFPGSPVHGELLSSSVDNVNLFKASADESFACPAVAPLKMKTSLPEVGPARVHFSNVHFQAYASSYRKASECPQPSKLDVTTAMAGAVAGCFAVFTIVCGALFWKFKANRSIGVSRNRNRIPSQTNV</sequence>
<evidence type="ECO:0000256" key="3">
    <source>
        <dbReference type="ARBA" id="ARBA00022729"/>
    </source>
</evidence>
<dbReference type="GO" id="GO:0072594">
    <property type="term" value="P:establishment of protein localization to organelle"/>
    <property type="evidence" value="ECO:0007669"/>
    <property type="project" value="TreeGrafter"/>
</dbReference>
<feature type="compositionally biased region" description="Polar residues" evidence="7">
    <location>
        <begin position="121"/>
        <end position="139"/>
    </location>
</feature>
<keyword evidence="10" id="KW-1185">Reference proteome</keyword>
<dbReference type="PANTHER" id="PTHR11506:SF35">
    <property type="entry name" value="LYSOSOME-ASSOCIATED MEMBRANE GLYCOPROTEIN 5"/>
    <property type="match status" value="1"/>
</dbReference>
<dbReference type="EMBL" id="KZ308912">
    <property type="protein sequence ID" value="KAG8235473.1"/>
    <property type="molecule type" value="Genomic_DNA"/>
</dbReference>
<comment type="subcellular location">
    <subcellularLocation>
        <location evidence="1">Cell membrane</location>
        <topology evidence="1">Single-pass type I membrane protein</topology>
    </subcellularLocation>
</comment>
<comment type="caution">
    <text evidence="9">The sequence shown here is derived from an EMBL/GenBank/DDBJ whole genome shotgun (WGS) entry which is preliminary data.</text>
</comment>
<evidence type="ECO:0000256" key="2">
    <source>
        <dbReference type="ARBA" id="ARBA00022692"/>
    </source>
</evidence>
<protein>
    <submittedName>
        <fullName evidence="9">Uncharacterized protein</fullName>
    </submittedName>
</protein>
<feature type="compositionally biased region" description="Low complexity" evidence="7">
    <location>
        <begin position="57"/>
        <end position="120"/>
    </location>
</feature>
<dbReference type="GO" id="GO:0005886">
    <property type="term" value="C:plasma membrane"/>
    <property type="evidence" value="ECO:0007669"/>
    <property type="project" value="TreeGrafter"/>
</dbReference>
<keyword evidence="2 8" id="KW-0812">Transmembrane</keyword>
<evidence type="ECO:0000256" key="8">
    <source>
        <dbReference type="SAM" id="Phobius"/>
    </source>
</evidence>
<keyword evidence="4 8" id="KW-1133">Transmembrane helix</keyword>
<feature type="region of interest" description="Disordered" evidence="7">
    <location>
        <begin position="1"/>
        <end position="175"/>
    </location>
</feature>
<name>A0A8K0P821_LADFU</name>
<feature type="compositionally biased region" description="Low complexity" evidence="7">
    <location>
        <begin position="141"/>
        <end position="169"/>
    </location>
</feature>
<gene>
    <name evidence="9" type="ORF">J437_LFUL014103</name>
</gene>
<proteinExistence type="predicted"/>
<feature type="compositionally biased region" description="Polar residues" evidence="7">
    <location>
        <begin position="41"/>
        <end position="56"/>
    </location>
</feature>
<feature type="non-terminal residue" evidence="9">
    <location>
        <position position="407"/>
    </location>
</feature>
<dbReference type="GO" id="GO:0031902">
    <property type="term" value="C:late endosome membrane"/>
    <property type="evidence" value="ECO:0007669"/>
    <property type="project" value="TreeGrafter"/>
</dbReference>
<dbReference type="PANTHER" id="PTHR11506">
    <property type="entry name" value="LYSOSOME-ASSOCIATED MEMBRANE GLYCOPROTEIN"/>
    <property type="match status" value="1"/>
</dbReference>
<feature type="transmembrane region" description="Helical" evidence="8">
    <location>
        <begin position="363"/>
        <end position="384"/>
    </location>
</feature>
<dbReference type="Gene3D" id="2.40.160.110">
    <property type="match status" value="1"/>
</dbReference>
<reference evidence="9" key="1">
    <citation type="submission" date="2013-04" db="EMBL/GenBank/DDBJ databases">
        <authorList>
            <person name="Qu J."/>
            <person name="Murali S.C."/>
            <person name="Bandaranaike D."/>
            <person name="Bellair M."/>
            <person name="Blankenburg K."/>
            <person name="Chao H."/>
            <person name="Dinh H."/>
            <person name="Doddapaneni H."/>
            <person name="Downs B."/>
            <person name="Dugan-Rocha S."/>
            <person name="Elkadiri S."/>
            <person name="Gnanaolivu R.D."/>
            <person name="Hernandez B."/>
            <person name="Javaid M."/>
            <person name="Jayaseelan J.C."/>
            <person name="Lee S."/>
            <person name="Li M."/>
            <person name="Ming W."/>
            <person name="Munidasa M."/>
            <person name="Muniz J."/>
            <person name="Nguyen L."/>
            <person name="Ongeri F."/>
            <person name="Osuji N."/>
            <person name="Pu L.-L."/>
            <person name="Puazo M."/>
            <person name="Qu C."/>
            <person name="Quiroz J."/>
            <person name="Raj R."/>
            <person name="Weissenberger G."/>
            <person name="Xin Y."/>
            <person name="Zou X."/>
            <person name="Han Y."/>
            <person name="Richards S."/>
            <person name="Worley K."/>
            <person name="Muzny D."/>
            <person name="Gibbs R."/>
        </authorList>
    </citation>
    <scope>NUCLEOTIDE SEQUENCE</scope>
    <source>
        <strain evidence="9">Sampled in the wild</strain>
    </source>
</reference>
<dbReference type="InterPro" id="IPR002000">
    <property type="entry name" value="Lysosome-assoc_membr_glycop"/>
</dbReference>
<evidence type="ECO:0000256" key="5">
    <source>
        <dbReference type="ARBA" id="ARBA00023136"/>
    </source>
</evidence>
<accession>A0A8K0P821</accession>
<keyword evidence="6" id="KW-0325">Glycoprotein</keyword>
<evidence type="ECO:0000256" key="7">
    <source>
        <dbReference type="SAM" id="MobiDB-lite"/>
    </source>
</evidence>
<dbReference type="Proteomes" id="UP000792457">
    <property type="component" value="Unassembled WGS sequence"/>
</dbReference>
<evidence type="ECO:0000256" key="1">
    <source>
        <dbReference type="ARBA" id="ARBA00004251"/>
    </source>
</evidence>